<dbReference type="EMBL" id="JAAMPI010001590">
    <property type="protein sequence ID" value="KAF4624662.1"/>
    <property type="molecule type" value="Genomic_DNA"/>
</dbReference>
<comment type="caution">
    <text evidence="2">The sequence shown here is derived from an EMBL/GenBank/DDBJ whole genome shotgun (WGS) entry which is preliminary data.</text>
</comment>
<evidence type="ECO:0000313" key="3">
    <source>
        <dbReference type="Proteomes" id="UP000566819"/>
    </source>
</evidence>
<dbReference type="Proteomes" id="UP000566819">
    <property type="component" value="Unassembled WGS sequence"/>
</dbReference>
<dbReference type="Pfam" id="PF01019">
    <property type="entry name" value="G_glu_transpept"/>
    <property type="match status" value="1"/>
</dbReference>
<evidence type="ECO:0000313" key="2">
    <source>
        <dbReference type="EMBL" id="KAF4624662.1"/>
    </source>
</evidence>
<proteinExistence type="predicted"/>
<dbReference type="Gene3D" id="1.10.246.130">
    <property type="match status" value="1"/>
</dbReference>
<gene>
    <name evidence="2" type="ORF">G7Y89_g13510</name>
</gene>
<protein>
    <submittedName>
        <fullName evidence="2">Uncharacterized protein</fullName>
    </submittedName>
</protein>
<dbReference type="InterPro" id="IPR043138">
    <property type="entry name" value="GGT_lsub"/>
</dbReference>
<keyword evidence="3" id="KW-1185">Reference proteome</keyword>
<organism evidence="2 3">
    <name type="scientific">Cudoniella acicularis</name>
    <dbReference type="NCBI Taxonomy" id="354080"/>
    <lineage>
        <taxon>Eukaryota</taxon>
        <taxon>Fungi</taxon>
        <taxon>Dikarya</taxon>
        <taxon>Ascomycota</taxon>
        <taxon>Pezizomycotina</taxon>
        <taxon>Leotiomycetes</taxon>
        <taxon>Helotiales</taxon>
        <taxon>Tricladiaceae</taxon>
        <taxon>Cudoniella</taxon>
    </lineage>
</organism>
<reference evidence="2 3" key="1">
    <citation type="submission" date="2020-03" db="EMBL/GenBank/DDBJ databases">
        <title>Draft Genome Sequence of Cudoniella acicularis.</title>
        <authorList>
            <person name="Buettner E."/>
            <person name="Kellner H."/>
        </authorList>
    </citation>
    <scope>NUCLEOTIDE SEQUENCE [LARGE SCALE GENOMIC DNA]</scope>
    <source>
        <strain evidence="2 3">DSM 108380</strain>
    </source>
</reference>
<evidence type="ECO:0000256" key="1">
    <source>
        <dbReference type="SAM" id="MobiDB-lite"/>
    </source>
</evidence>
<feature type="compositionally biased region" description="Pro residues" evidence="1">
    <location>
        <begin position="74"/>
        <end position="84"/>
    </location>
</feature>
<name>A0A8H4R7A8_9HELO</name>
<feature type="region of interest" description="Disordered" evidence="1">
    <location>
        <begin position="47"/>
        <end position="84"/>
    </location>
</feature>
<accession>A0A8H4R7A8</accession>
<sequence>MRFSYAARTELGDPEFYPYMSALESSIISPSAAANIRERISLTKTHNVSHYYSTPHSHSHPPDDDDPSANDQPSSPPTQEPPTS</sequence>
<dbReference type="AlphaFoldDB" id="A0A8H4R7A8"/>